<feature type="transmembrane region" description="Helical" evidence="1">
    <location>
        <begin position="6"/>
        <end position="26"/>
    </location>
</feature>
<evidence type="ECO:0000313" key="2">
    <source>
        <dbReference type="EMBL" id="MBK1853534.1"/>
    </source>
</evidence>
<reference evidence="2" key="1">
    <citation type="submission" date="2021-01" db="EMBL/GenBank/DDBJ databases">
        <title>Modified the classification status of verrucomicrobia.</title>
        <authorList>
            <person name="Feng X."/>
        </authorList>
    </citation>
    <scope>NUCLEOTIDE SEQUENCE</scope>
    <source>
        <strain evidence="2">5K15</strain>
    </source>
</reference>
<protein>
    <submittedName>
        <fullName evidence="2">Uncharacterized protein</fullName>
    </submittedName>
</protein>
<name>A0AAE2S9V4_9BACT</name>
<feature type="transmembrane region" description="Helical" evidence="1">
    <location>
        <begin position="38"/>
        <end position="63"/>
    </location>
</feature>
<organism evidence="2 3">
    <name type="scientific">Oceaniferula flava</name>
    <dbReference type="NCBI Taxonomy" id="2800421"/>
    <lineage>
        <taxon>Bacteria</taxon>
        <taxon>Pseudomonadati</taxon>
        <taxon>Verrucomicrobiota</taxon>
        <taxon>Verrucomicrobiia</taxon>
        <taxon>Verrucomicrobiales</taxon>
        <taxon>Verrucomicrobiaceae</taxon>
        <taxon>Oceaniferula</taxon>
    </lineage>
</organism>
<proteinExistence type="predicted"/>
<keyword evidence="3" id="KW-1185">Reference proteome</keyword>
<keyword evidence="1" id="KW-0812">Transmembrane</keyword>
<dbReference type="Proteomes" id="UP000634206">
    <property type="component" value="Unassembled WGS sequence"/>
</dbReference>
<keyword evidence="1" id="KW-0472">Membrane</keyword>
<accession>A0AAE2S9V4</accession>
<feature type="transmembrane region" description="Helical" evidence="1">
    <location>
        <begin position="83"/>
        <end position="102"/>
    </location>
</feature>
<feature type="transmembrane region" description="Helical" evidence="1">
    <location>
        <begin position="114"/>
        <end position="131"/>
    </location>
</feature>
<sequence>MIKYTISIILLTLAACMLQQFLPAIGGLHGARVLILPLVFLCAAVTVDFATMLLLAYLCGFLWDAQHTLGPQGGDPAIYKEQIESLHFGYSIILYAMMGLLMQGIQPLFRKGKWHLSSLLSGIAIFLYLFSEYLLINFVRGDFVFPMTAFYRIYLTSALTMLFSPVVFWLIFQLAAISRHTIRYDGLKRGPRYID</sequence>
<evidence type="ECO:0000313" key="3">
    <source>
        <dbReference type="Proteomes" id="UP000634206"/>
    </source>
</evidence>
<dbReference type="RefSeq" id="WP_309488131.1">
    <property type="nucleotide sequence ID" value="NZ_JAENIG010000001.1"/>
</dbReference>
<gene>
    <name evidence="2" type="ORF">JIN83_01040</name>
</gene>
<dbReference type="EMBL" id="JAENIG010000001">
    <property type="protein sequence ID" value="MBK1853534.1"/>
    <property type="molecule type" value="Genomic_DNA"/>
</dbReference>
<evidence type="ECO:0000256" key="1">
    <source>
        <dbReference type="SAM" id="Phobius"/>
    </source>
</evidence>
<comment type="caution">
    <text evidence="2">The sequence shown here is derived from an EMBL/GenBank/DDBJ whole genome shotgun (WGS) entry which is preliminary data.</text>
</comment>
<feature type="transmembrane region" description="Helical" evidence="1">
    <location>
        <begin position="151"/>
        <end position="172"/>
    </location>
</feature>
<dbReference type="PROSITE" id="PS51257">
    <property type="entry name" value="PROKAR_LIPOPROTEIN"/>
    <property type="match status" value="1"/>
</dbReference>
<dbReference type="AlphaFoldDB" id="A0AAE2S9V4"/>
<keyword evidence="1" id="KW-1133">Transmembrane helix</keyword>